<accession>A0ABN1CIG2</accession>
<organism evidence="2 3">
    <name type="scientific">Saccharopolyspora erythraea</name>
    <name type="common">Streptomyces erythraeus</name>
    <dbReference type="NCBI Taxonomy" id="1836"/>
    <lineage>
        <taxon>Bacteria</taxon>
        <taxon>Bacillati</taxon>
        <taxon>Actinomycetota</taxon>
        <taxon>Actinomycetes</taxon>
        <taxon>Pseudonocardiales</taxon>
        <taxon>Pseudonocardiaceae</taxon>
        <taxon>Saccharopolyspora</taxon>
    </lineage>
</organism>
<evidence type="ECO:0000313" key="2">
    <source>
        <dbReference type="EMBL" id="GAA0519204.1"/>
    </source>
</evidence>
<name>A0ABN1CIG2_SACER</name>
<evidence type="ECO:0000313" key="3">
    <source>
        <dbReference type="Proteomes" id="UP001500729"/>
    </source>
</evidence>
<dbReference type="EMBL" id="BAAAGS010000008">
    <property type="protein sequence ID" value="GAA0519204.1"/>
    <property type="molecule type" value="Genomic_DNA"/>
</dbReference>
<reference evidence="2 3" key="1">
    <citation type="journal article" date="2019" name="Int. J. Syst. Evol. Microbiol.">
        <title>The Global Catalogue of Microorganisms (GCM) 10K type strain sequencing project: providing services to taxonomists for standard genome sequencing and annotation.</title>
        <authorList>
            <consortium name="The Broad Institute Genomics Platform"/>
            <consortium name="The Broad Institute Genome Sequencing Center for Infectious Disease"/>
            <person name="Wu L."/>
            <person name="Ma J."/>
        </authorList>
    </citation>
    <scope>NUCLEOTIDE SEQUENCE [LARGE SCALE GENOMIC DNA]</scope>
    <source>
        <strain evidence="2 3">JCM 10303</strain>
    </source>
</reference>
<dbReference type="Proteomes" id="UP001500729">
    <property type="component" value="Unassembled WGS sequence"/>
</dbReference>
<evidence type="ECO:0000256" key="1">
    <source>
        <dbReference type="SAM" id="MobiDB-lite"/>
    </source>
</evidence>
<feature type="region of interest" description="Disordered" evidence="1">
    <location>
        <begin position="1"/>
        <end position="24"/>
    </location>
</feature>
<keyword evidence="3" id="KW-1185">Reference proteome</keyword>
<sequence length="207" mass="22215">MVNDHRHVAAAHREPHVVDQSGRCPGHQVRREEEHAVGAARLGQCHPCHGVLRATARAHPHRNPPVGDLAGAAQHRSHLLRRESAELAGAARHEQRTGTGGQMALDVLGERVEVHLSQVVGERGQRDGEQAVQRHRAIPGRGRPGHAVTARSGCVAAVVPYRIPATDAMSCSMPAADVTDDDAYRAGELLAGTTAELGRRLRRAGIR</sequence>
<gene>
    <name evidence="2" type="ORF">GCM10009533_17950</name>
</gene>
<comment type="caution">
    <text evidence="2">The sequence shown here is derived from an EMBL/GenBank/DDBJ whole genome shotgun (WGS) entry which is preliminary data.</text>
</comment>
<proteinExistence type="predicted"/>
<protein>
    <submittedName>
        <fullName evidence="2">Uncharacterized protein</fullName>
    </submittedName>
</protein>
<feature type="compositionally biased region" description="Basic and acidic residues" evidence="1">
    <location>
        <begin position="1"/>
        <end position="17"/>
    </location>
</feature>